<keyword evidence="1" id="KW-0472">Membrane</keyword>
<keyword evidence="3" id="KW-1185">Reference proteome</keyword>
<accession>A0A1I0D5M7</accession>
<organism evidence="2 3">
    <name type="scientific">Paracoccus homiensis</name>
    <dbReference type="NCBI Taxonomy" id="364199"/>
    <lineage>
        <taxon>Bacteria</taxon>
        <taxon>Pseudomonadati</taxon>
        <taxon>Pseudomonadota</taxon>
        <taxon>Alphaproteobacteria</taxon>
        <taxon>Rhodobacterales</taxon>
        <taxon>Paracoccaceae</taxon>
        <taxon>Paracoccus</taxon>
    </lineage>
</organism>
<dbReference type="RefSeq" id="WP_090733587.1">
    <property type="nucleotide sequence ID" value="NZ_FOHO01000004.1"/>
</dbReference>
<proteinExistence type="predicted"/>
<evidence type="ECO:0008006" key="4">
    <source>
        <dbReference type="Google" id="ProtNLM"/>
    </source>
</evidence>
<feature type="transmembrane region" description="Helical" evidence="1">
    <location>
        <begin position="156"/>
        <end position="173"/>
    </location>
</feature>
<dbReference type="EMBL" id="FOHO01000004">
    <property type="protein sequence ID" value="SET27457.1"/>
    <property type="molecule type" value="Genomic_DNA"/>
</dbReference>
<keyword evidence="1" id="KW-0812">Transmembrane</keyword>
<reference evidence="2 3" key="1">
    <citation type="submission" date="2016-10" db="EMBL/GenBank/DDBJ databases">
        <authorList>
            <person name="de Groot N.N."/>
        </authorList>
    </citation>
    <scope>NUCLEOTIDE SEQUENCE [LARGE SCALE GENOMIC DNA]</scope>
    <source>
        <strain evidence="2 3">DSM 17862</strain>
    </source>
</reference>
<feature type="transmembrane region" description="Helical" evidence="1">
    <location>
        <begin position="12"/>
        <end position="30"/>
    </location>
</feature>
<evidence type="ECO:0000256" key="1">
    <source>
        <dbReference type="SAM" id="Phobius"/>
    </source>
</evidence>
<name>A0A1I0D5M7_9RHOB</name>
<dbReference type="AlphaFoldDB" id="A0A1I0D5M7"/>
<dbReference type="OrthoDB" id="7867876at2"/>
<evidence type="ECO:0000313" key="2">
    <source>
        <dbReference type="EMBL" id="SET27457.1"/>
    </source>
</evidence>
<feature type="transmembrane region" description="Helical" evidence="1">
    <location>
        <begin position="130"/>
        <end position="149"/>
    </location>
</feature>
<keyword evidence="1" id="KW-1133">Transmembrane helix</keyword>
<dbReference type="Proteomes" id="UP000199180">
    <property type="component" value="Unassembled WGS sequence"/>
</dbReference>
<feature type="transmembrane region" description="Helical" evidence="1">
    <location>
        <begin position="50"/>
        <end position="72"/>
    </location>
</feature>
<sequence>MTVTTRWKDLGLGIFGIAAAGVILFVWIPADISTGVIDTWRRVTRIGDAMLPVFATIGILLSCMGIAANAALRRPGADWALLHAPMLLMAGAVLMVSLALMMLTGPVLAWVVMGPDQPYRILRDDMPWKYTGFLIGGTFLIAALQALVMRRLRWRSVGVGLLASVLIAMFYGLPFEDLLLPPNGDF</sequence>
<protein>
    <recommendedName>
        <fullName evidence="4">Tripartite tricarboxylate transporter TctB family protein</fullName>
    </recommendedName>
</protein>
<evidence type="ECO:0000313" key="3">
    <source>
        <dbReference type="Proteomes" id="UP000199180"/>
    </source>
</evidence>
<dbReference type="STRING" id="364199.SAMN04489858_10415"/>
<feature type="transmembrane region" description="Helical" evidence="1">
    <location>
        <begin position="84"/>
        <end position="110"/>
    </location>
</feature>
<gene>
    <name evidence="2" type="ORF">SAMN04489858_10415</name>
</gene>